<dbReference type="EMBL" id="JAODOP010000004">
    <property type="protein sequence ID" value="MEF3832278.1"/>
    <property type="molecule type" value="Genomic_DNA"/>
</dbReference>
<evidence type="ECO:0000256" key="1">
    <source>
        <dbReference type="SAM" id="MobiDB-lite"/>
    </source>
</evidence>
<comment type="caution">
    <text evidence="3">The sequence shown here is derived from an EMBL/GenBank/DDBJ whole genome shotgun (WGS) entry which is preliminary data.</text>
</comment>
<dbReference type="Pfam" id="PF13421">
    <property type="entry name" value="Band_7_1"/>
    <property type="match status" value="1"/>
</dbReference>
<accession>A0ABU7XNJ0</accession>
<dbReference type="PANTHER" id="PTHR37826:SF2">
    <property type="entry name" value="ZINC-RIBBON DOMAIN-CONTAINING PROTEIN"/>
    <property type="match status" value="1"/>
</dbReference>
<evidence type="ECO:0000259" key="2">
    <source>
        <dbReference type="Pfam" id="PF13421"/>
    </source>
</evidence>
<feature type="domain" description="SPFH" evidence="2">
    <location>
        <begin position="24"/>
        <end position="232"/>
    </location>
</feature>
<dbReference type="RefSeq" id="WP_303304659.1">
    <property type="nucleotide sequence ID" value="NZ_JAODOP010000004.1"/>
</dbReference>
<keyword evidence="4" id="KW-1185">Reference proteome</keyword>
<name>A0ABU7XNJ0_9FLAO</name>
<feature type="region of interest" description="Disordered" evidence="1">
    <location>
        <begin position="289"/>
        <end position="311"/>
    </location>
</feature>
<dbReference type="Proteomes" id="UP001337305">
    <property type="component" value="Unassembled WGS sequence"/>
</dbReference>
<reference evidence="3 4" key="1">
    <citation type="submission" date="2022-09" db="EMBL/GenBank/DDBJ databases">
        <title>Genome sequencing of Flavivirga sp. MEBiC05379.</title>
        <authorList>
            <person name="Oh H.-M."/>
            <person name="Kwon K.K."/>
            <person name="Park M.J."/>
            <person name="Yang S.-H."/>
        </authorList>
    </citation>
    <scope>NUCLEOTIDE SEQUENCE [LARGE SCALE GENOMIC DNA]</scope>
    <source>
        <strain evidence="3 4">MEBiC05379</strain>
    </source>
</reference>
<evidence type="ECO:0000313" key="4">
    <source>
        <dbReference type="Proteomes" id="UP001337305"/>
    </source>
</evidence>
<dbReference type="PANTHER" id="PTHR37826">
    <property type="entry name" value="FLOTILLIN BAND_7_5 DOMAIN PROTEIN"/>
    <property type="match status" value="1"/>
</dbReference>
<sequence length="340" mass="38630">MNIKNQLRSVIQWENPQQDQLFIKFTDNGDEIKNASKLIIGPGQGCLFTYEGKIEAIFEEEGLYDLKTDNIPFLTTIKKFITFFGDAESEHKTGLWFYKKTDMLNIRWGTRSPIKYDDPVYTFPVRLRTFGNYSIKITEPKNFFTQVVGGLELFTVEEIQEIFVSRIVQPITNYLANAKFSYAEIDSNVNEIANYSKKNTEAIFKELGFQLLDFRIEGTSFDDDTEKRIGRIADVNAEVQAAKLAGLDYTKIEQLKALRDAAKNEGGIAGIGAGLGAGMQVGSMMGMGQNVNTPNQSQNQAQQNTNDPLEKLKKLKEMFEIELISEEEYKNKKQEILKDL</sequence>
<evidence type="ECO:0000313" key="3">
    <source>
        <dbReference type="EMBL" id="MEF3832278.1"/>
    </source>
</evidence>
<dbReference type="CDD" id="cd03408">
    <property type="entry name" value="SPFH_like_u1"/>
    <property type="match status" value="1"/>
</dbReference>
<gene>
    <name evidence="3" type="ORF">N1F79_03995</name>
</gene>
<protein>
    <submittedName>
        <fullName evidence="3">SPFH domain-containing protein</fullName>
    </submittedName>
</protein>
<feature type="compositionally biased region" description="Low complexity" evidence="1">
    <location>
        <begin position="289"/>
        <end position="306"/>
    </location>
</feature>
<organism evidence="3 4">
    <name type="scientific">Flavivirga spongiicola</name>
    <dbReference type="NCBI Taxonomy" id="421621"/>
    <lineage>
        <taxon>Bacteria</taxon>
        <taxon>Pseudomonadati</taxon>
        <taxon>Bacteroidota</taxon>
        <taxon>Flavobacteriia</taxon>
        <taxon>Flavobacteriales</taxon>
        <taxon>Flavobacteriaceae</taxon>
        <taxon>Flavivirga</taxon>
    </lineage>
</organism>
<dbReference type="InterPro" id="IPR033880">
    <property type="entry name" value="SPFH_YdjI"/>
</dbReference>
<proteinExistence type="predicted"/>